<sequence length="241" mass="24900">MSGVGPEVVPGMTTLGLIGSGNIGGTLARLAVSAGYDVVLSNSRGPETLADLVAELGPRARAATSAEAGAAGDLVVVTVPLRAYLDVPVEPLAGKVVIDTNNYYPERDGVIPVLEDESTTTSELLQDHLPTSKVVKAFNNIYFKHLLELARPTGAPDRAALAIVGDDPAAKATVTAFLDAIGYDTVDAGPLAEGWRYQRDTAAYGPLYAPNGFEAKPVPADTATVRAALAAARRYADLAAG</sequence>
<proteinExistence type="predicted"/>
<keyword evidence="4" id="KW-1185">Reference proteome</keyword>
<name>A0A0S4QP59_9ACTN</name>
<dbReference type="InterPro" id="IPR051267">
    <property type="entry name" value="STEAP_metalloreductase"/>
</dbReference>
<dbReference type="PANTHER" id="PTHR14239">
    <property type="entry name" value="DUDULIN-RELATED"/>
    <property type="match status" value="1"/>
</dbReference>
<accession>A0A0S4QP59</accession>
<protein>
    <recommendedName>
        <fullName evidence="2">Pyrroline-5-carboxylate reductase catalytic N-terminal domain-containing protein</fullName>
    </recommendedName>
</protein>
<gene>
    <name evidence="3" type="ORF">Ga0074812_10999</name>
</gene>
<keyword evidence="1" id="KW-0560">Oxidoreductase</keyword>
<dbReference type="Proteomes" id="UP000198802">
    <property type="component" value="Unassembled WGS sequence"/>
</dbReference>
<evidence type="ECO:0000256" key="1">
    <source>
        <dbReference type="ARBA" id="ARBA00023002"/>
    </source>
</evidence>
<dbReference type="EMBL" id="FAOZ01000009">
    <property type="protein sequence ID" value="CUU56879.1"/>
    <property type="molecule type" value="Genomic_DNA"/>
</dbReference>
<dbReference type="Pfam" id="PF03807">
    <property type="entry name" value="F420_oxidored"/>
    <property type="match status" value="1"/>
</dbReference>
<dbReference type="InterPro" id="IPR028939">
    <property type="entry name" value="P5C_Rdtase_cat_N"/>
</dbReference>
<reference evidence="4" key="1">
    <citation type="submission" date="2015-11" db="EMBL/GenBank/DDBJ databases">
        <authorList>
            <person name="Varghese N."/>
        </authorList>
    </citation>
    <scope>NUCLEOTIDE SEQUENCE [LARGE SCALE GENOMIC DNA]</scope>
    <source>
        <strain evidence="4">DSM 45899</strain>
    </source>
</reference>
<dbReference type="GO" id="GO:0016491">
    <property type="term" value="F:oxidoreductase activity"/>
    <property type="evidence" value="ECO:0007669"/>
    <property type="project" value="UniProtKB-KW"/>
</dbReference>
<feature type="domain" description="Pyrroline-5-carboxylate reductase catalytic N-terminal" evidence="2">
    <location>
        <begin position="15"/>
        <end position="103"/>
    </location>
</feature>
<organism evidence="3 4">
    <name type="scientific">Parafrankia irregularis</name>
    <dbReference type="NCBI Taxonomy" id="795642"/>
    <lineage>
        <taxon>Bacteria</taxon>
        <taxon>Bacillati</taxon>
        <taxon>Actinomycetota</taxon>
        <taxon>Actinomycetes</taxon>
        <taxon>Frankiales</taxon>
        <taxon>Frankiaceae</taxon>
        <taxon>Parafrankia</taxon>
    </lineage>
</organism>
<dbReference type="SUPFAM" id="SSF51735">
    <property type="entry name" value="NAD(P)-binding Rossmann-fold domains"/>
    <property type="match status" value="1"/>
</dbReference>
<evidence type="ECO:0000313" key="3">
    <source>
        <dbReference type="EMBL" id="CUU56879.1"/>
    </source>
</evidence>
<evidence type="ECO:0000259" key="2">
    <source>
        <dbReference type="Pfam" id="PF03807"/>
    </source>
</evidence>
<dbReference type="InterPro" id="IPR036291">
    <property type="entry name" value="NAD(P)-bd_dom_sf"/>
</dbReference>
<dbReference type="AlphaFoldDB" id="A0A0S4QP59"/>
<evidence type="ECO:0000313" key="4">
    <source>
        <dbReference type="Proteomes" id="UP000198802"/>
    </source>
</evidence>
<dbReference type="Gene3D" id="3.40.50.720">
    <property type="entry name" value="NAD(P)-binding Rossmann-like Domain"/>
    <property type="match status" value="1"/>
</dbReference>